<keyword evidence="1" id="KW-0732">Signal</keyword>
<gene>
    <name evidence="2" type="ORF">NMK71_06725</name>
</gene>
<dbReference type="Pfam" id="PF11138">
    <property type="entry name" value="DUF2911"/>
    <property type="match status" value="1"/>
</dbReference>
<sequence length="284" mass="31376">MKKTILSAAIIFGLAFTNAQVKTPQPSPAASVTQTVGLTEITVDYSRPSAKERKIFGDIVPLGSIWRTGANSATSIEFSTEVKFGGESVKPGKYAIYTVPRGDQWEVYLYSDTEVWGAPKELDKKLIVVATKAPSQKMEPRVESFTIGFDDLRDKSANLVMAWENTMVKVPIAVEPHEEVMKSIKSTMSKDPSANDFAAAGTYFYQNNMELKTALEYMTKALDASPKAFWHMSTKAEIQAALGDYKGAMKTAEEALGLAKEADYAAYVQKNEENLKKWQNAKKK</sequence>
<dbReference type="AlphaFoldDB" id="A0A9X4MWE1"/>
<dbReference type="SUPFAM" id="SSF48452">
    <property type="entry name" value="TPR-like"/>
    <property type="match status" value="1"/>
</dbReference>
<dbReference type="Proteomes" id="UP001152599">
    <property type="component" value="Unassembled WGS sequence"/>
</dbReference>
<evidence type="ECO:0000313" key="2">
    <source>
        <dbReference type="EMBL" id="MDG4946103.1"/>
    </source>
</evidence>
<organism evidence="2 3">
    <name type="scientific">Profundicola chukchiensis</name>
    <dbReference type="NCBI Taxonomy" id="2961959"/>
    <lineage>
        <taxon>Bacteria</taxon>
        <taxon>Pseudomonadati</taxon>
        <taxon>Bacteroidota</taxon>
        <taxon>Flavobacteriia</taxon>
        <taxon>Flavobacteriales</taxon>
        <taxon>Weeksellaceae</taxon>
        <taxon>Profundicola</taxon>
    </lineage>
</organism>
<accession>A0A9X4MWE1</accession>
<protein>
    <submittedName>
        <fullName evidence="2">DUF2911 domain-containing protein</fullName>
    </submittedName>
</protein>
<dbReference type="EMBL" id="JANCMU010000003">
    <property type="protein sequence ID" value="MDG4946103.1"/>
    <property type="molecule type" value="Genomic_DNA"/>
</dbReference>
<feature type="chain" id="PRO_5040877696" evidence="1">
    <location>
        <begin position="22"/>
        <end position="284"/>
    </location>
</feature>
<evidence type="ECO:0000256" key="1">
    <source>
        <dbReference type="SAM" id="SignalP"/>
    </source>
</evidence>
<evidence type="ECO:0000313" key="3">
    <source>
        <dbReference type="Proteomes" id="UP001152599"/>
    </source>
</evidence>
<name>A0A9X4MWE1_9FLAO</name>
<dbReference type="Gene3D" id="1.25.40.1040">
    <property type="match status" value="1"/>
</dbReference>
<dbReference type="InterPro" id="IPR011990">
    <property type="entry name" value="TPR-like_helical_dom_sf"/>
</dbReference>
<proteinExistence type="predicted"/>
<dbReference type="InterPro" id="IPR021314">
    <property type="entry name" value="DUF2911"/>
</dbReference>
<dbReference type="RefSeq" id="WP_304420604.1">
    <property type="nucleotide sequence ID" value="NZ_JANCMU010000003.1"/>
</dbReference>
<reference evidence="2" key="1">
    <citation type="submission" date="2022-07" db="EMBL/GenBank/DDBJ databases">
        <title>Description and genome-wide analysis of Profundicola chukchiensis gen. nov., sp. nov., marine bacteria isolated from bottom sediments of the Chukchi Sea.</title>
        <authorList>
            <person name="Romanenko L."/>
            <person name="Otstavnykh N."/>
            <person name="Kurilenko V."/>
            <person name="Eremeev V."/>
            <person name="Velansky P."/>
            <person name="Mikhailov V."/>
            <person name="Isaeva M."/>
        </authorList>
    </citation>
    <scope>NUCLEOTIDE SEQUENCE</scope>
    <source>
        <strain evidence="2">KMM 9713</strain>
    </source>
</reference>
<keyword evidence="3" id="KW-1185">Reference proteome</keyword>
<comment type="caution">
    <text evidence="2">The sequence shown here is derived from an EMBL/GenBank/DDBJ whole genome shotgun (WGS) entry which is preliminary data.</text>
</comment>
<feature type="signal peptide" evidence="1">
    <location>
        <begin position="1"/>
        <end position="21"/>
    </location>
</feature>